<keyword evidence="2" id="KW-0472">Membrane</keyword>
<feature type="compositionally biased region" description="Polar residues" evidence="1">
    <location>
        <begin position="155"/>
        <end position="164"/>
    </location>
</feature>
<dbReference type="Proteomes" id="UP000002872">
    <property type="component" value="Unassembled WGS sequence"/>
</dbReference>
<proteinExistence type="predicted"/>
<keyword evidence="2" id="KW-1133">Transmembrane helix</keyword>
<feature type="compositionally biased region" description="Low complexity" evidence="1">
    <location>
        <begin position="89"/>
        <end position="100"/>
    </location>
</feature>
<accession>I3EJ19</accession>
<feature type="compositionally biased region" description="Basic residues" evidence="1">
    <location>
        <begin position="101"/>
        <end position="114"/>
    </location>
</feature>
<feature type="compositionally biased region" description="Polar residues" evidence="1">
    <location>
        <begin position="12"/>
        <end position="22"/>
    </location>
</feature>
<dbReference type="AlphaFoldDB" id="I3EJ19"/>
<dbReference type="EMBL" id="GL870877">
    <property type="protein sequence ID" value="EIJ89216.1"/>
    <property type="molecule type" value="Genomic_DNA"/>
</dbReference>
<feature type="compositionally biased region" description="Low complexity" evidence="1">
    <location>
        <begin position="115"/>
        <end position="127"/>
    </location>
</feature>
<feature type="transmembrane region" description="Helical" evidence="2">
    <location>
        <begin position="34"/>
        <end position="55"/>
    </location>
</feature>
<evidence type="ECO:0000256" key="1">
    <source>
        <dbReference type="SAM" id="MobiDB-lite"/>
    </source>
</evidence>
<protein>
    <submittedName>
        <fullName evidence="3">Uncharacterized protein</fullName>
    </submittedName>
</protein>
<dbReference type="OMA" id="TMKIACI"/>
<organism evidence="3 4">
    <name type="scientific">Nematocida parisii (strain ERTm3)</name>
    <name type="common">Nematode killer fungus</name>
    <dbReference type="NCBI Taxonomy" id="935791"/>
    <lineage>
        <taxon>Eukaryota</taxon>
        <taxon>Fungi</taxon>
        <taxon>Fungi incertae sedis</taxon>
        <taxon>Microsporidia</taxon>
        <taxon>Nematocida</taxon>
    </lineage>
</organism>
<keyword evidence="4" id="KW-1185">Reference proteome</keyword>
<dbReference type="VEuPathDB" id="MicrosporidiaDB:NEQG_01035"/>
<evidence type="ECO:0000256" key="2">
    <source>
        <dbReference type="SAM" id="Phobius"/>
    </source>
</evidence>
<dbReference type="OrthoDB" id="10476484at2759"/>
<keyword evidence="2" id="KW-0812">Transmembrane</keyword>
<name>I3EJ19_NEMP3</name>
<feature type="region of interest" description="Disordered" evidence="1">
    <location>
        <begin position="76"/>
        <end position="164"/>
    </location>
</feature>
<dbReference type="HOGENOM" id="CLU_1448071_0_0_1"/>
<sequence length="188" mass="19433">MAENTDAGKGTPQESTGNGSFSEQLSKMSKTMKIACIIGLIVLLALVIGLSVFILKTVVGTSKNATLIGSTTMNKHTNAVSKDDTGKESSTSTDDNLNNSKKPKPSKKPGKRGKSASVVGGSASSSKLANAKDSKNPTKKKLGSKKREGKAGLISGNNGASHLSNMLGVNDIRLIEAKESNLVESSAK</sequence>
<dbReference type="InParanoid" id="I3EJ19"/>
<gene>
    <name evidence="3" type="ORF">NEQG_01035</name>
</gene>
<feature type="region of interest" description="Disordered" evidence="1">
    <location>
        <begin position="1"/>
        <end position="22"/>
    </location>
</feature>
<evidence type="ECO:0000313" key="4">
    <source>
        <dbReference type="Proteomes" id="UP000002872"/>
    </source>
</evidence>
<reference evidence="3" key="1">
    <citation type="submission" date="2011-01" db="EMBL/GenBank/DDBJ databases">
        <title>The Genome Sequence of Nematocida parisii strain ERTm3.</title>
        <authorList>
            <consortium name="The Broad Institute Genome Sequencing Platform"/>
            <consortium name="The Broad Institute Genome Sequencing Center for Infectious Disease"/>
            <person name="Cuomo C."/>
            <person name="Troemel E."/>
            <person name="Young S.K."/>
            <person name="Zeng Q."/>
            <person name="Gargeya S."/>
            <person name="Fitzgerald M."/>
            <person name="Haas B."/>
            <person name="Abouelleil A."/>
            <person name="Alvarado L."/>
            <person name="Arachchi H.M."/>
            <person name="Berlin A."/>
            <person name="Chapman S.B."/>
            <person name="Gearin G."/>
            <person name="Goldberg J."/>
            <person name="Griggs A."/>
            <person name="Gujja S."/>
            <person name="Hansen M."/>
            <person name="Heiman D."/>
            <person name="Howarth C."/>
            <person name="Larimer J."/>
            <person name="Lui A."/>
            <person name="MacDonald P.J.P."/>
            <person name="McCowen C."/>
            <person name="Montmayeur A."/>
            <person name="Murphy C."/>
            <person name="Neiman D."/>
            <person name="Pearson M."/>
            <person name="Priest M."/>
            <person name="Roberts A."/>
            <person name="Saif S."/>
            <person name="Shea T."/>
            <person name="Sisk P."/>
            <person name="Stolte C."/>
            <person name="Sykes S."/>
            <person name="Wortman J."/>
            <person name="Nusbaum C."/>
            <person name="Birren B."/>
        </authorList>
    </citation>
    <scope>NUCLEOTIDE SEQUENCE</scope>
    <source>
        <strain evidence="3">ERTm3</strain>
    </source>
</reference>
<evidence type="ECO:0000313" key="3">
    <source>
        <dbReference type="EMBL" id="EIJ89216.1"/>
    </source>
</evidence>